<reference evidence="2" key="1">
    <citation type="journal article" date="2014" name="Environ. Microbiol.">
        <title>Comparative genomics of the marine bacterial genus Glaciecola reveals the high degree of genomic diversity and genomic characteristic for cold adaptation.</title>
        <authorList>
            <person name="Qin Q.L."/>
            <person name="Xie B.B."/>
            <person name="Yu Y."/>
            <person name="Shu Y.L."/>
            <person name="Rong J.C."/>
            <person name="Zhang Y.J."/>
            <person name="Zhao D.L."/>
            <person name="Chen X.L."/>
            <person name="Zhang X.Y."/>
            <person name="Chen B."/>
            <person name="Zhou B.C."/>
            <person name="Zhang Y.Z."/>
        </authorList>
    </citation>
    <scope>NUCLEOTIDE SEQUENCE [LARGE SCALE GENOMIC DNA]</scope>
    <source>
        <strain evidence="2">LMG 21857</strain>
    </source>
</reference>
<protein>
    <submittedName>
        <fullName evidence="1">Uncharacterized protein</fullName>
    </submittedName>
</protein>
<dbReference type="EMBL" id="BAER01000079">
    <property type="protein sequence ID" value="GAC33946.1"/>
    <property type="molecule type" value="Genomic_DNA"/>
</dbReference>
<organism evidence="1 2">
    <name type="scientific">Paraglaciecola polaris LMG 21857</name>
    <dbReference type="NCBI Taxonomy" id="1129793"/>
    <lineage>
        <taxon>Bacteria</taxon>
        <taxon>Pseudomonadati</taxon>
        <taxon>Pseudomonadota</taxon>
        <taxon>Gammaproteobacteria</taxon>
        <taxon>Alteromonadales</taxon>
        <taxon>Alteromonadaceae</taxon>
        <taxon>Paraglaciecola</taxon>
    </lineage>
</organism>
<name>K6ZCX8_9ALTE</name>
<dbReference type="AlphaFoldDB" id="K6ZCX8"/>
<proteinExistence type="predicted"/>
<sequence>MLNLLGGLIAYCLKNDKPSLDLTAQEFELLNGTNLMLA</sequence>
<evidence type="ECO:0000313" key="1">
    <source>
        <dbReference type="EMBL" id="GAC33946.1"/>
    </source>
</evidence>
<comment type="caution">
    <text evidence="1">The sequence shown here is derived from an EMBL/GenBank/DDBJ whole genome shotgun (WGS) entry which is preliminary data.</text>
</comment>
<accession>K6ZCX8</accession>
<dbReference type="Proteomes" id="UP000006322">
    <property type="component" value="Unassembled WGS sequence"/>
</dbReference>
<gene>
    <name evidence="1" type="ORF">GPLA_3053</name>
</gene>
<keyword evidence="2" id="KW-1185">Reference proteome</keyword>
<evidence type="ECO:0000313" key="2">
    <source>
        <dbReference type="Proteomes" id="UP000006322"/>
    </source>
</evidence>